<evidence type="ECO:0000256" key="2">
    <source>
        <dbReference type="ARBA" id="ARBA00022723"/>
    </source>
</evidence>
<dbReference type="InterPro" id="IPR036909">
    <property type="entry name" value="Cyt_c-like_dom_sf"/>
</dbReference>
<evidence type="ECO:0000256" key="1">
    <source>
        <dbReference type="ARBA" id="ARBA00022617"/>
    </source>
</evidence>
<keyword evidence="1 4" id="KW-0349">Heme</keyword>
<keyword evidence="8" id="KW-1185">Reference proteome</keyword>
<dbReference type="PROSITE" id="PS51007">
    <property type="entry name" value="CYTC"/>
    <property type="match status" value="1"/>
</dbReference>
<protein>
    <submittedName>
        <fullName evidence="7">Cytochrome c5</fullName>
    </submittedName>
</protein>
<dbReference type="Pfam" id="PF13442">
    <property type="entry name" value="Cytochrome_CBB3"/>
    <property type="match status" value="1"/>
</dbReference>
<dbReference type="SUPFAM" id="SSF46626">
    <property type="entry name" value="Cytochrome c"/>
    <property type="match status" value="1"/>
</dbReference>
<keyword evidence="3 4" id="KW-0408">Iron</keyword>
<dbReference type="EMBL" id="JACHKA010000001">
    <property type="protein sequence ID" value="MBB5985102.1"/>
    <property type="molecule type" value="Genomic_DNA"/>
</dbReference>
<organism evidence="7 8">
    <name type="scientific">Sphingobium lignivorans</name>
    <dbReference type="NCBI Taxonomy" id="2735886"/>
    <lineage>
        <taxon>Bacteria</taxon>
        <taxon>Pseudomonadati</taxon>
        <taxon>Pseudomonadota</taxon>
        <taxon>Alphaproteobacteria</taxon>
        <taxon>Sphingomonadales</taxon>
        <taxon>Sphingomonadaceae</taxon>
        <taxon>Sphingobium</taxon>
    </lineage>
</organism>
<keyword evidence="2 4" id="KW-0479">Metal-binding</keyword>
<keyword evidence="5" id="KW-0732">Signal</keyword>
<dbReference type="Proteomes" id="UP001138540">
    <property type="component" value="Unassembled WGS sequence"/>
</dbReference>
<evidence type="ECO:0000256" key="4">
    <source>
        <dbReference type="PROSITE-ProRule" id="PRU00433"/>
    </source>
</evidence>
<feature type="chain" id="PRO_5046193390" evidence="5">
    <location>
        <begin position="18"/>
        <end position="142"/>
    </location>
</feature>
<gene>
    <name evidence="7" type="ORF">HNP60_001076</name>
</gene>
<evidence type="ECO:0000259" key="6">
    <source>
        <dbReference type="PROSITE" id="PS51007"/>
    </source>
</evidence>
<evidence type="ECO:0000313" key="7">
    <source>
        <dbReference type="EMBL" id="MBB5985102.1"/>
    </source>
</evidence>
<comment type="caution">
    <text evidence="7">The sequence shown here is derived from an EMBL/GenBank/DDBJ whole genome shotgun (WGS) entry which is preliminary data.</text>
</comment>
<sequence length="142" mass="14948">MSALAKAARGVASPLLAAGLLLAAMSGCSEKAAEAPAKPTGPAMMPQSQVVMFGAGSSQEGERLYGEKCAFCHAGRNTGTIMLGRRLDPATAELHKRTDLQADYVKAVVRNGLVNMPPLSRVEVSDEELDRIAARLARNGRK</sequence>
<name>A0ABR6NEL7_9SPHN</name>
<dbReference type="PROSITE" id="PS51257">
    <property type="entry name" value="PROKAR_LIPOPROTEIN"/>
    <property type="match status" value="1"/>
</dbReference>
<evidence type="ECO:0000313" key="8">
    <source>
        <dbReference type="Proteomes" id="UP001138540"/>
    </source>
</evidence>
<accession>A0ABR6NEL7</accession>
<dbReference type="InterPro" id="IPR009056">
    <property type="entry name" value="Cyt_c-like_dom"/>
</dbReference>
<proteinExistence type="predicted"/>
<feature type="domain" description="Cytochrome c" evidence="6">
    <location>
        <begin position="56"/>
        <end position="140"/>
    </location>
</feature>
<dbReference type="RefSeq" id="WP_184151049.1">
    <property type="nucleotide sequence ID" value="NZ_JACHKA010000001.1"/>
</dbReference>
<dbReference type="Gene3D" id="1.10.760.10">
    <property type="entry name" value="Cytochrome c-like domain"/>
    <property type="match status" value="1"/>
</dbReference>
<reference evidence="7 8" key="1">
    <citation type="submission" date="2020-08" db="EMBL/GenBank/DDBJ databases">
        <title>Exploring microbial biodiversity for novel pathways involved in the catabolism of aromatic compounds derived from lignin.</title>
        <authorList>
            <person name="Elkins J."/>
        </authorList>
    </citation>
    <scope>NUCLEOTIDE SEQUENCE [LARGE SCALE GENOMIC DNA]</scope>
    <source>
        <strain evidence="7 8">B1D3A</strain>
    </source>
</reference>
<feature type="signal peptide" evidence="5">
    <location>
        <begin position="1"/>
        <end position="17"/>
    </location>
</feature>
<evidence type="ECO:0000256" key="3">
    <source>
        <dbReference type="ARBA" id="ARBA00023004"/>
    </source>
</evidence>
<evidence type="ECO:0000256" key="5">
    <source>
        <dbReference type="SAM" id="SignalP"/>
    </source>
</evidence>